<keyword evidence="3" id="KW-1185">Reference proteome</keyword>
<protein>
    <submittedName>
        <fullName evidence="2">Uncharacterized protein</fullName>
    </submittedName>
</protein>
<dbReference type="EMBL" id="BGPR01002643">
    <property type="protein sequence ID" value="GBM76742.1"/>
    <property type="molecule type" value="Genomic_DNA"/>
</dbReference>
<proteinExistence type="predicted"/>
<evidence type="ECO:0000313" key="2">
    <source>
        <dbReference type="EMBL" id="GBM76742.1"/>
    </source>
</evidence>
<name>A0A4Y2IHG5_ARAVE</name>
<comment type="caution">
    <text evidence="2">The sequence shown here is derived from an EMBL/GenBank/DDBJ whole genome shotgun (WGS) entry which is preliminary data.</text>
</comment>
<organism evidence="2 3">
    <name type="scientific">Araneus ventricosus</name>
    <name type="common">Orbweaver spider</name>
    <name type="synonym">Epeira ventricosa</name>
    <dbReference type="NCBI Taxonomy" id="182803"/>
    <lineage>
        <taxon>Eukaryota</taxon>
        <taxon>Metazoa</taxon>
        <taxon>Ecdysozoa</taxon>
        <taxon>Arthropoda</taxon>
        <taxon>Chelicerata</taxon>
        <taxon>Arachnida</taxon>
        <taxon>Araneae</taxon>
        <taxon>Araneomorphae</taxon>
        <taxon>Entelegynae</taxon>
        <taxon>Araneoidea</taxon>
        <taxon>Araneidae</taxon>
        <taxon>Araneus</taxon>
    </lineage>
</organism>
<evidence type="ECO:0000313" key="3">
    <source>
        <dbReference type="Proteomes" id="UP000499080"/>
    </source>
</evidence>
<dbReference type="AlphaFoldDB" id="A0A4Y2IHG5"/>
<dbReference type="Proteomes" id="UP000499080">
    <property type="component" value="Unassembled WGS sequence"/>
</dbReference>
<feature type="region of interest" description="Disordered" evidence="1">
    <location>
        <begin position="1"/>
        <end position="42"/>
    </location>
</feature>
<sequence length="139" mass="16392">MNMNTELLNDTLDENFEETDSEDYNENESEMEERETEVSEDIQRRADDGDLKKFPLRATRGRVILRYFVTQESSTDDQKDVFQSNYSCTYGVQSSYLYDVSYEVTDFYYKHVFLLKMINIKQKHILSSGDGWSPKQCTV</sequence>
<evidence type="ECO:0000256" key="1">
    <source>
        <dbReference type="SAM" id="MobiDB-lite"/>
    </source>
</evidence>
<feature type="compositionally biased region" description="Acidic residues" evidence="1">
    <location>
        <begin position="11"/>
        <end position="40"/>
    </location>
</feature>
<reference evidence="2 3" key="1">
    <citation type="journal article" date="2019" name="Sci. Rep.">
        <title>Orb-weaving spider Araneus ventricosus genome elucidates the spidroin gene catalogue.</title>
        <authorList>
            <person name="Kono N."/>
            <person name="Nakamura H."/>
            <person name="Ohtoshi R."/>
            <person name="Moran D.A.P."/>
            <person name="Shinohara A."/>
            <person name="Yoshida Y."/>
            <person name="Fujiwara M."/>
            <person name="Mori M."/>
            <person name="Tomita M."/>
            <person name="Arakawa K."/>
        </authorList>
    </citation>
    <scope>NUCLEOTIDE SEQUENCE [LARGE SCALE GENOMIC DNA]</scope>
</reference>
<gene>
    <name evidence="2" type="ORF">AVEN_86318_1</name>
</gene>
<accession>A0A4Y2IHG5</accession>